<feature type="transmembrane region" description="Helical" evidence="5">
    <location>
        <begin position="211"/>
        <end position="227"/>
    </location>
</feature>
<comment type="subcellular location">
    <subcellularLocation>
        <location evidence="1">Membrane</location>
        <topology evidence="1">Multi-pass membrane protein</topology>
    </subcellularLocation>
</comment>
<keyword evidence="7" id="KW-0436">Ligase</keyword>
<keyword evidence="2 5" id="KW-0812">Transmembrane</keyword>
<evidence type="ECO:0000259" key="6">
    <source>
        <dbReference type="Pfam" id="PF04932"/>
    </source>
</evidence>
<feature type="transmembrane region" description="Helical" evidence="5">
    <location>
        <begin position="64"/>
        <end position="83"/>
    </location>
</feature>
<protein>
    <submittedName>
        <fullName evidence="7">O-antigen ligase family protein</fullName>
    </submittedName>
</protein>
<dbReference type="RefSeq" id="WP_369223935.1">
    <property type="nucleotide sequence ID" value="NZ_CP163441.1"/>
</dbReference>
<dbReference type="Pfam" id="PF04932">
    <property type="entry name" value="Wzy_C"/>
    <property type="match status" value="1"/>
</dbReference>
<gene>
    <name evidence="7" type="ORF">AB5J52_24835</name>
</gene>
<dbReference type="GO" id="GO:0016874">
    <property type="term" value="F:ligase activity"/>
    <property type="evidence" value="ECO:0007669"/>
    <property type="project" value="UniProtKB-KW"/>
</dbReference>
<organism evidence="7">
    <name type="scientific">Streptomyces sp. R39</name>
    <dbReference type="NCBI Taxonomy" id="3238631"/>
    <lineage>
        <taxon>Bacteria</taxon>
        <taxon>Bacillati</taxon>
        <taxon>Actinomycetota</taxon>
        <taxon>Actinomycetes</taxon>
        <taxon>Kitasatosporales</taxon>
        <taxon>Streptomycetaceae</taxon>
        <taxon>Streptomyces</taxon>
    </lineage>
</organism>
<reference evidence="7" key="1">
    <citation type="submission" date="2024-07" db="EMBL/GenBank/DDBJ databases">
        <authorList>
            <person name="Yu S.T."/>
        </authorList>
    </citation>
    <scope>NUCLEOTIDE SEQUENCE</scope>
    <source>
        <strain evidence="7">R39</strain>
    </source>
</reference>
<feature type="transmembrane region" description="Helical" evidence="5">
    <location>
        <begin position="129"/>
        <end position="147"/>
    </location>
</feature>
<keyword evidence="3 5" id="KW-1133">Transmembrane helix</keyword>
<dbReference type="InterPro" id="IPR051533">
    <property type="entry name" value="WaaL-like"/>
</dbReference>
<accession>A0AB39QV80</accession>
<evidence type="ECO:0000313" key="7">
    <source>
        <dbReference type="EMBL" id="XDQ45218.1"/>
    </source>
</evidence>
<dbReference type="AlphaFoldDB" id="A0AB39QV80"/>
<feature type="transmembrane region" description="Helical" evidence="5">
    <location>
        <begin position="375"/>
        <end position="396"/>
    </location>
</feature>
<name>A0AB39QV80_9ACTN</name>
<evidence type="ECO:0000256" key="3">
    <source>
        <dbReference type="ARBA" id="ARBA00022989"/>
    </source>
</evidence>
<feature type="transmembrane region" description="Helical" evidence="5">
    <location>
        <begin position="36"/>
        <end position="57"/>
    </location>
</feature>
<keyword evidence="4 5" id="KW-0472">Membrane</keyword>
<proteinExistence type="predicted"/>
<feature type="transmembrane region" description="Helical" evidence="5">
    <location>
        <begin position="402"/>
        <end position="418"/>
    </location>
</feature>
<feature type="transmembrane region" description="Helical" evidence="5">
    <location>
        <begin position="336"/>
        <end position="363"/>
    </location>
</feature>
<evidence type="ECO:0000256" key="2">
    <source>
        <dbReference type="ARBA" id="ARBA00022692"/>
    </source>
</evidence>
<dbReference type="EMBL" id="CP163441">
    <property type="protein sequence ID" value="XDQ45218.1"/>
    <property type="molecule type" value="Genomic_DNA"/>
</dbReference>
<feature type="transmembrane region" description="Helical" evidence="5">
    <location>
        <begin position="12"/>
        <end position="30"/>
    </location>
</feature>
<dbReference type="InterPro" id="IPR007016">
    <property type="entry name" value="O-antigen_ligase-rel_domated"/>
</dbReference>
<feature type="transmembrane region" description="Helical" evidence="5">
    <location>
        <begin position="98"/>
        <end position="117"/>
    </location>
</feature>
<evidence type="ECO:0000256" key="5">
    <source>
        <dbReference type="SAM" id="Phobius"/>
    </source>
</evidence>
<dbReference type="GO" id="GO:0016020">
    <property type="term" value="C:membrane"/>
    <property type="evidence" value="ECO:0007669"/>
    <property type="project" value="UniProtKB-SubCell"/>
</dbReference>
<feature type="domain" description="O-antigen ligase-related" evidence="6">
    <location>
        <begin position="197"/>
        <end position="352"/>
    </location>
</feature>
<dbReference type="PANTHER" id="PTHR37422:SF23">
    <property type="entry name" value="TEICHURONIC ACID BIOSYNTHESIS PROTEIN TUAE"/>
    <property type="match status" value="1"/>
</dbReference>
<dbReference type="PANTHER" id="PTHR37422">
    <property type="entry name" value="TEICHURONIC ACID BIOSYNTHESIS PROTEIN TUAE"/>
    <property type="match status" value="1"/>
</dbReference>
<evidence type="ECO:0000256" key="1">
    <source>
        <dbReference type="ARBA" id="ARBA00004141"/>
    </source>
</evidence>
<evidence type="ECO:0000256" key="4">
    <source>
        <dbReference type="ARBA" id="ARBA00023136"/>
    </source>
</evidence>
<sequence length="458" mass="48670">MNPGRTEKRNRWLPGILTVGTLMAGGRWISHVPVGPAYIGDLLLFASVLHGLCAALTRKATERTYGPGVLLALVVLFAAFRLLTTDADADMRTAARDAAPFLYCCAGYLSSSAYQWAGEESRKRAVRMLYGALLVHLVWVGAVLLAGDAMPGMPQLDAETRVFDLRPDFDAAMLGVLIGLSILRVRTGKGRLNVVVAASALFLVFSMHTRAGLLACFACIAAAFVLRPKAAGRRPVRSVLLGCAVVLGVLLLLPGSSAGQRFVATTGGVTTSQEAALSAEGTTRARMIAWRSVIGYTLDDPGRTAIGVGFGTDFLRLSDADVPLGRGMGVRSPHNYLLTCFARLGLAGLSLVTALLASVLGAVARALRSREADELTSLCVLLVVSLLVVALLGVVLESPFGAVPFFWASGVLLGRKRLLRARRRRIHQGPAEFVQEGELAASRGPGVPDVKPLRECMR</sequence>
<feature type="transmembrane region" description="Helical" evidence="5">
    <location>
        <begin position="239"/>
        <end position="257"/>
    </location>
</feature>